<dbReference type="AlphaFoldDB" id="A0A2W2FTD7"/>
<name>A0A2W2FTD7_9ACTN</name>
<evidence type="ECO:0000313" key="4">
    <source>
        <dbReference type="Proteomes" id="UP000248544"/>
    </source>
</evidence>
<dbReference type="InterPro" id="IPR000772">
    <property type="entry name" value="Ricin_B_lectin"/>
</dbReference>
<proteinExistence type="predicted"/>
<sequence length="135" mass="14511">MAGLGQRRPGQALVPGDAHTGQDLQPIDVPNSDGVEGQRPWLWDCNNTGAQLWNFHRDGTIRNFALCLDTAGGSAAGAAVQLSRCSGAASQKFSLTTAGALVNTNSGKCVQVRRGEQQVRAGRLQRQRSQKWRKV</sequence>
<accession>A0A2W2FTD7</accession>
<dbReference type="Proteomes" id="UP000248544">
    <property type="component" value="Unassembled WGS sequence"/>
</dbReference>
<feature type="region of interest" description="Disordered" evidence="1">
    <location>
        <begin position="1"/>
        <end position="27"/>
    </location>
</feature>
<dbReference type="InterPro" id="IPR035992">
    <property type="entry name" value="Ricin_B-like_lectins"/>
</dbReference>
<evidence type="ECO:0000259" key="2">
    <source>
        <dbReference type="SMART" id="SM00458"/>
    </source>
</evidence>
<organism evidence="3 4">
    <name type="scientific">Spongiactinospora gelatinilytica</name>
    <dbReference type="NCBI Taxonomy" id="2666298"/>
    <lineage>
        <taxon>Bacteria</taxon>
        <taxon>Bacillati</taxon>
        <taxon>Actinomycetota</taxon>
        <taxon>Actinomycetes</taxon>
        <taxon>Streptosporangiales</taxon>
        <taxon>Streptosporangiaceae</taxon>
        <taxon>Spongiactinospora</taxon>
    </lineage>
</organism>
<reference evidence="3 4" key="1">
    <citation type="submission" date="2018-01" db="EMBL/GenBank/DDBJ databases">
        <title>Draft genome sequence of Sphaerisporangium sp. 7K107.</title>
        <authorList>
            <person name="Sahin N."/>
            <person name="Saygin H."/>
            <person name="Ay H."/>
        </authorList>
    </citation>
    <scope>NUCLEOTIDE SEQUENCE [LARGE SCALE GENOMIC DNA]</scope>
    <source>
        <strain evidence="3 4">7K107</strain>
    </source>
</reference>
<dbReference type="SMART" id="SM00458">
    <property type="entry name" value="RICIN"/>
    <property type="match status" value="1"/>
</dbReference>
<evidence type="ECO:0000313" key="3">
    <source>
        <dbReference type="EMBL" id="PZG25197.1"/>
    </source>
</evidence>
<gene>
    <name evidence="3" type="ORF">C1I98_34845</name>
</gene>
<dbReference type="Gene3D" id="2.80.10.50">
    <property type="match status" value="1"/>
</dbReference>
<protein>
    <recommendedName>
        <fullName evidence="2">Ricin B lectin domain-containing protein</fullName>
    </recommendedName>
</protein>
<keyword evidence="4" id="KW-1185">Reference proteome</keyword>
<feature type="domain" description="Ricin B lectin" evidence="2">
    <location>
        <begin position="10"/>
        <end position="135"/>
    </location>
</feature>
<dbReference type="SUPFAM" id="SSF50370">
    <property type="entry name" value="Ricin B-like lectins"/>
    <property type="match status" value="1"/>
</dbReference>
<dbReference type="EMBL" id="POUA01000467">
    <property type="protein sequence ID" value="PZG25197.1"/>
    <property type="molecule type" value="Genomic_DNA"/>
</dbReference>
<evidence type="ECO:0000256" key="1">
    <source>
        <dbReference type="SAM" id="MobiDB-lite"/>
    </source>
</evidence>
<dbReference type="PROSITE" id="PS50231">
    <property type="entry name" value="RICIN_B_LECTIN"/>
    <property type="match status" value="1"/>
</dbReference>
<comment type="caution">
    <text evidence="3">The sequence shown here is derived from an EMBL/GenBank/DDBJ whole genome shotgun (WGS) entry which is preliminary data.</text>
</comment>
<dbReference type="Pfam" id="PF00652">
    <property type="entry name" value="Ricin_B_lectin"/>
    <property type="match status" value="1"/>
</dbReference>